<organism evidence="2 3">
    <name type="scientific">Cylindrospermopsis curvispora GIHE-G1</name>
    <dbReference type="NCBI Taxonomy" id="2666332"/>
    <lineage>
        <taxon>Bacteria</taxon>
        <taxon>Bacillati</taxon>
        <taxon>Cyanobacteriota</taxon>
        <taxon>Cyanophyceae</taxon>
        <taxon>Nostocales</taxon>
        <taxon>Aphanizomenonaceae</taxon>
        <taxon>Cylindrospermopsis</taxon>
    </lineage>
</organism>
<evidence type="ECO:0000313" key="2">
    <source>
        <dbReference type="EMBL" id="QNP28328.1"/>
    </source>
</evidence>
<keyword evidence="1" id="KW-1133">Transmembrane helix</keyword>
<protein>
    <submittedName>
        <fullName evidence="2">Nitrate/nitrite transporter NrtS</fullName>
    </submittedName>
</protein>
<name>A0A7H0EX12_9CYAN</name>
<dbReference type="InterPro" id="IPR047700">
    <property type="entry name" value="NrtS-like"/>
</dbReference>
<gene>
    <name evidence="2" type="primary">nrtS</name>
    <name evidence="2" type="ORF">IAR63_10325</name>
</gene>
<accession>A0A7H0EX12</accession>
<dbReference type="KEGG" id="ccur:IAR63_10325"/>
<keyword evidence="1" id="KW-0472">Membrane</keyword>
<feature type="transmembrane region" description="Helical" evidence="1">
    <location>
        <begin position="23"/>
        <end position="41"/>
    </location>
</feature>
<dbReference type="AlphaFoldDB" id="A0A7H0EX12"/>
<keyword evidence="1" id="KW-0812">Transmembrane</keyword>
<evidence type="ECO:0000256" key="1">
    <source>
        <dbReference type="SAM" id="Phobius"/>
    </source>
</evidence>
<dbReference type="RefSeq" id="WP_187705219.1">
    <property type="nucleotide sequence ID" value="NZ_CP060822.1"/>
</dbReference>
<sequence length="78" mass="9003">MKQNNNIRTFCVCLVNPKMMGTAIRVSLVVGSILFMINHGSALLKGEMNPERWISAGITYLIPYMVNIHWQFINDYRK</sequence>
<reference evidence="2 3" key="1">
    <citation type="submission" date="2020-08" db="EMBL/GenBank/DDBJ databases">
        <title>Complete genome sequence of Raphidiopsis curvispora isolated from drinking water reservoir in South Korea.</title>
        <authorList>
            <person name="Jeong J."/>
        </authorList>
    </citation>
    <scope>NUCLEOTIDE SEQUENCE [LARGE SCALE GENOMIC DNA]</scope>
    <source>
        <strain evidence="2 3">GIHE-G1</strain>
    </source>
</reference>
<proteinExistence type="predicted"/>
<dbReference type="NCBIfam" id="NF038050">
    <property type="entry name" value="NrtS"/>
    <property type="match status" value="1"/>
</dbReference>
<feature type="transmembrane region" description="Helical" evidence="1">
    <location>
        <begin position="53"/>
        <end position="73"/>
    </location>
</feature>
<dbReference type="Proteomes" id="UP000516013">
    <property type="component" value="Chromosome"/>
</dbReference>
<evidence type="ECO:0000313" key="3">
    <source>
        <dbReference type="Proteomes" id="UP000516013"/>
    </source>
</evidence>
<keyword evidence="3" id="KW-1185">Reference proteome</keyword>
<dbReference type="EMBL" id="CP060822">
    <property type="protein sequence ID" value="QNP28328.1"/>
    <property type="molecule type" value="Genomic_DNA"/>
</dbReference>